<sequence length="77" mass="8357">MFTHAGMILVVIAVVFAVARWLKLTIELSMFVAAIAGALAHGAGIPVRHIVDGAFTYFDVCLIFITATFFMNLLKEA</sequence>
<keyword evidence="1" id="KW-0812">Transmembrane</keyword>
<organism evidence="2">
    <name type="scientific">marine sediment metagenome</name>
    <dbReference type="NCBI Taxonomy" id="412755"/>
    <lineage>
        <taxon>unclassified sequences</taxon>
        <taxon>metagenomes</taxon>
        <taxon>ecological metagenomes</taxon>
    </lineage>
</organism>
<evidence type="ECO:0008006" key="3">
    <source>
        <dbReference type="Google" id="ProtNLM"/>
    </source>
</evidence>
<proteinExistence type="predicted"/>
<dbReference type="EMBL" id="BARW01028775">
    <property type="protein sequence ID" value="GAJ15664.1"/>
    <property type="molecule type" value="Genomic_DNA"/>
</dbReference>
<accession>X1UDT1</accession>
<feature type="transmembrane region" description="Helical" evidence="1">
    <location>
        <begin position="6"/>
        <end position="22"/>
    </location>
</feature>
<name>X1UDT1_9ZZZZ</name>
<feature type="transmembrane region" description="Helical" evidence="1">
    <location>
        <begin position="29"/>
        <end position="48"/>
    </location>
</feature>
<feature type="non-terminal residue" evidence="2">
    <location>
        <position position="77"/>
    </location>
</feature>
<reference evidence="2" key="1">
    <citation type="journal article" date="2014" name="Front. Microbiol.">
        <title>High frequency of phylogenetically diverse reductive dehalogenase-homologous genes in deep subseafloor sedimentary metagenomes.</title>
        <authorList>
            <person name="Kawai M."/>
            <person name="Futagami T."/>
            <person name="Toyoda A."/>
            <person name="Takaki Y."/>
            <person name="Nishi S."/>
            <person name="Hori S."/>
            <person name="Arai W."/>
            <person name="Tsubouchi T."/>
            <person name="Morono Y."/>
            <person name="Uchiyama I."/>
            <person name="Ito T."/>
            <person name="Fujiyama A."/>
            <person name="Inagaki F."/>
            <person name="Takami H."/>
        </authorList>
    </citation>
    <scope>NUCLEOTIDE SEQUENCE</scope>
    <source>
        <strain evidence="2">Expedition CK06-06</strain>
    </source>
</reference>
<dbReference type="AlphaFoldDB" id="X1UDT1"/>
<keyword evidence="1" id="KW-0472">Membrane</keyword>
<comment type="caution">
    <text evidence="2">The sequence shown here is derived from an EMBL/GenBank/DDBJ whole genome shotgun (WGS) entry which is preliminary data.</text>
</comment>
<feature type="transmembrane region" description="Helical" evidence="1">
    <location>
        <begin position="54"/>
        <end position="74"/>
    </location>
</feature>
<keyword evidence="1" id="KW-1133">Transmembrane helix</keyword>
<evidence type="ECO:0000313" key="2">
    <source>
        <dbReference type="EMBL" id="GAJ15664.1"/>
    </source>
</evidence>
<gene>
    <name evidence="2" type="ORF">S12H4_46386</name>
</gene>
<protein>
    <recommendedName>
        <fullName evidence="3">Cation/H+ exchanger domain-containing protein</fullName>
    </recommendedName>
</protein>
<evidence type="ECO:0000256" key="1">
    <source>
        <dbReference type="SAM" id="Phobius"/>
    </source>
</evidence>